<accession>X0GK31</accession>
<organism evidence="2">
    <name type="scientific">Fusarium oxysporum f. sp. conglutinans race 2 54008</name>
    <dbReference type="NCBI Taxonomy" id="1089457"/>
    <lineage>
        <taxon>Eukaryota</taxon>
        <taxon>Fungi</taxon>
        <taxon>Dikarya</taxon>
        <taxon>Ascomycota</taxon>
        <taxon>Pezizomycotina</taxon>
        <taxon>Sordariomycetes</taxon>
        <taxon>Hypocreomycetidae</taxon>
        <taxon>Hypocreales</taxon>
        <taxon>Nectriaceae</taxon>
        <taxon>Fusarium</taxon>
        <taxon>Fusarium oxysporum species complex</taxon>
    </lineage>
</organism>
<reference evidence="2" key="1">
    <citation type="submission" date="2011-11" db="EMBL/GenBank/DDBJ databases">
        <title>The Genome Sequence of Fusarium oxysporum PHW808.</title>
        <authorList>
            <consortium name="The Broad Institute Genome Sequencing Platform"/>
            <person name="Ma L.-J."/>
            <person name="Gale L.R."/>
            <person name="Schwartz D.C."/>
            <person name="Zhou S."/>
            <person name="Corby-Kistler H."/>
            <person name="Young S.K."/>
            <person name="Zeng Q."/>
            <person name="Gargeya S."/>
            <person name="Fitzgerald M."/>
            <person name="Haas B."/>
            <person name="Abouelleil A."/>
            <person name="Alvarado L."/>
            <person name="Arachchi H.M."/>
            <person name="Berlin A."/>
            <person name="Brown A."/>
            <person name="Chapman S.B."/>
            <person name="Chen Z."/>
            <person name="Dunbar C."/>
            <person name="Freedman E."/>
            <person name="Gearin G."/>
            <person name="Goldberg J."/>
            <person name="Griggs A."/>
            <person name="Gujja S."/>
            <person name="Heiman D."/>
            <person name="Howarth C."/>
            <person name="Larson L."/>
            <person name="Lui A."/>
            <person name="MacDonald P.J.P."/>
            <person name="Montmayeur A."/>
            <person name="Murphy C."/>
            <person name="Neiman D."/>
            <person name="Pearson M."/>
            <person name="Priest M."/>
            <person name="Roberts A."/>
            <person name="Saif S."/>
            <person name="Shea T."/>
            <person name="Shenoy N."/>
            <person name="Sisk P."/>
            <person name="Stolte C."/>
            <person name="Sykes S."/>
            <person name="Wortman J."/>
            <person name="Nusbaum C."/>
            <person name="Birren B."/>
        </authorList>
    </citation>
    <scope>NUCLEOTIDE SEQUENCE [LARGE SCALE GENOMIC DNA]</scope>
    <source>
        <strain evidence="2">54008</strain>
    </source>
</reference>
<gene>
    <name evidence="2" type="ORF">FOPG_19739</name>
</gene>
<keyword evidence="1" id="KW-1133">Transmembrane helix</keyword>
<proteinExistence type="predicted"/>
<sequence>MRVTSSEHSALTARTVSQLKSAGWTLRRFQAGVSLKDLLCPNPFVRMLVLLLAQISIGSMEYALVNRHTLLTARLRITKMLDRHTLGPVPQMRIASS</sequence>
<keyword evidence="1" id="KW-0472">Membrane</keyword>
<evidence type="ECO:0000313" key="2">
    <source>
        <dbReference type="EMBL" id="EXL63992.1"/>
    </source>
</evidence>
<reference evidence="2" key="2">
    <citation type="submission" date="2012-05" db="EMBL/GenBank/DDBJ databases">
        <title>The Genome Annotation of Fusarium oxysporum PHW808.</title>
        <authorList>
            <consortium name="The Broad Institute Genomics Platform"/>
            <person name="Ma L.-J."/>
            <person name="Corby-Kistler H."/>
            <person name="Broz K."/>
            <person name="Gale L.R."/>
            <person name="Jonkers W."/>
            <person name="O'Donnell K."/>
            <person name="Ploetz R."/>
            <person name="Steinberg C."/>
            <person name="Schwartz D.C."/>
            <person name="VanEtten H."/>
            <person name="Zhou S."/>
            <person name="Young S.K."/>
            <person name="Zeng Q."/>
            <person name="Gargeya S."/>
            <person name="Fitzgerald M."/>
            <person name="Abouelleil A."/>
            <person name="Alvarado L."/>
            <person name="Chapman S.B."/>
            <person name="Gainer-Dewar J."/>
            <person name="Goldberg J."/>
            <person name="Griggs A."/>
            <person name="Gujja S."/>
            <person name="Hansen M."/>
            <person name="Howarth C."/>
            <person name="Imamovic A."/>
            <person name="Ireland A."/>
            <person name="Larimer J."/>
            <person name="McCowan C."/>
            <person name="Murphy C."/>
            <person name="Pearson M."/>
            <person name="Poon T.W."/>
            <person name="Priest M."/>
            <person name="Roberts A."/>
            <person name="Saif S."/>
            <person name="Shea T."/>
            <person name="Sykes S."/>
            <person name="Wortman J."/>
            <person name="Nusbaum C."/>
            <person name="Birren B."/>
        </authorList>
    </citation>
    <scope>NUCLEOTIDE SEQUENCE</scope>
    <source>
        <strain evidence="2">54008</strain>
    </source>
</reference>
<keyword evidence="1" id="KW-0812">Transmembrane</keyword>
<evidence type="ECO:0000256" key="1">
    <source>
        <dbReference type="SAM" id="Phobius"/>
    </source>
</evidence>
<protein>
    <submittedName>
        <fullName evidence="2">Uncharacterized protein</fullName>
    </submittedName>
</protein>
<feature type="transmembrane region" description="Helical" evidence="1">
    <location>
        <begin position="44"/>
        <end position="65"/>
    </location>
</feature>
<dbReference type="Proteomes" id="UP000030676">
    <property type="component" value="Unassembled WGS sequence"/>
</dbReference>
<dbReference type="AlphaFoldDB" id="X0GK31"/>
<name>X0GK31_FUSOX</name>
<dbReference type="EMBL" id="JH659321">
    <property type="protein sequence ID" value="EXL63992.1"/>
    <property type="molecule type" value="Genomic_DNA"/>
</dbReference>
<dbReference type="HOGENOM" id="CLU_2346768_0_0_1"/>